<dbReference type="EMBL" id="KN822964">
    <property type="protein sequence ID" value="KIO31319.1"/>
    <property type="molecule type" value="Genomic_DNA"/>
</dbReference>
<dbReference type="PROSITE" id="PS50005">
    <property type="entry name" value="TPR"/>
    <property type="match status" value="1"/>
</dbReference>
<proteinExistence type="predicted"/>
<evidence type="ECO:0000256" key="1">
    <source>
        <dbReference type="PROSITE-ProRule" id="PRU00339"/>
    </source>
</evidence>
<evidence type="ECO:0000313" key="3">
    <source>
        <dbReference type="EMBL" id="KIO31319.1"/>
    </source>
</evidence>
<protein>
    <submittedName>
        <fullName evidence="3">Uncharacterized protein</fullName>
    </submittedName>
</protein>
<dbReference type="Gene3D" id="1.25.40.10">
    <property type="entry name" value="Tetratricopeptide repeat domain"/>
    <property type="match status" value="1"/>
</dbReference>
<sequence length="459" mass="50538">MENGQNVYDIPANIPPPLERTAELLRGIIQKAAKSPRNTQKILHLISRSIKILNTLRAPFSEPPSDLYERITAMESLSKLEFGTACVIYKGVEGNLFNPPTDWKDDLDEVARVDDHLWVGLIAHDLWTNGKNLGRAQEAERTATQLLELPTSRMEASQRKRDIEATMTFWEHAQEGAPSSVGRFSNSSKPSVGLHRSGSSSRRPSSPVPSRRGSPAPRGTPSGVEPLREGFSTNDRVIFEEVPRGVTSQQTAILTRRKTYDGSPLPQNERVGSAGTAPSITSMRVPLSRASELSLLGDTFSDQGNYTQAEQYYTQAKEIFARFGDDLGRASTLKALGDLYSAQSQYAQAEELYTQTKEVYASLGNDQGLASTLKTLGDFYSAQSNYAQAEELYTQAKEIYASLGDDQGRANTLKALGDLYSAQSQYAQAEEPYTQAEEIYARLGNHHGLARMLEAIGSF</sequence>
<dbReference type="STRING" id="1051891.A0A0C3QT78"/>
<feature type="region of interest" description="Disordered" evidence="2">
    <location>
        <begin position="260"/>
        <end position="279"/>
    </location>
</feature>
<dbReference type="SMART" id="SM00028">
    <property type="entry name" value="TPR"/>
    <property type="match status" value="4"/>
</dbReference>
<keyword evidence="1" id="KW-0802">TPR repeat</keyword>
<accession>A0A0C3QT78</accession>
<dbReference type="InterPro" id="IPR019734">
    <property type="entry name" value="TPR_rpt"/>
</dbReference>
<dbReference type="PANTHER" id="PTHR10098">
    <property type="entry name" value="RAPSYN-RELATED"/>
    <property type="match status" value="1"/>
</dbReference>
<dbReference type="Pfam" id="PF13424">
    <property type="entry name" value="TPR_12"/>
    <property type="match status" value="2"/>
</dbReference>
<feature type="region of interest" description="Disordered" evidence="2">
    <location>
        <begin position="174"/>
        <end position="231"/>
    </location>
</feature>
<reference evidence="4" key="2">
    <citation type="submission" date="2015-01" db="EMBL/GenBank/DDBJ databases">
        <title>Evolutionary Origins and Diversification of the Mycorrhizal Mutualists.</title>
        <authorList>
            <consortium name="DOE Joint Genome Institute"/>
            <consortium name="Mycorrhizal Genomics Consortium"/>
            <person name="Kohler A."/>
            <person name="Kuo A."/>
            <person name="Nagy L.G."/>
            <person name="Floudas D."/>
            <person name="Copeland A."/>
            <person name="Barry K.W."/>
            <person name="Cichocki N."/>
            <person name="Veneault-Fourrey C."/>
            <person name="LaButti K."/>
            <person name="Lindquist E.A."/>
            <person name="Lipzen A."/>
            <person name="Lundell T."/>
            <person name="Morin E."/>
            <person name="Murat C."/>
            <person name="Riley R."/>
            <person name="Ohm R."/>
            <person name="Sun H."/>
            <person name="Tunlid A."/>
            <person name="Henrissat B."/>
            <person name="Grigoriev I.V."/>
            <person name="Hibbett D.S."/>
            <person name="Martin F."/>
        </authorList>
    </citation>
    <scope>NUCLEOTIDE SEQUENCE [LARGE SCALE GENOMIC DNA]</scope>
    <source>
        <strain evidence="4">MUT 4182</strain>
    </source>
</reference>
<dbReference type="OrthoDB" id="1658288at2759"/>
<keyword evidence="4" id="KW-1185">Reference proteome</keyword>
<evidence type="ECO:0000313" key="4">
    <source>
        <dbReference type="Proteomes" id="UP000054248"/>
    </source>
</evidence>
<dbReference type="SUPFAM" id="SSF48452">
    <property type="entry name" value="TPR-like"/>
    <property type="match status" value="1"/>
</dbReference>
<feature type="compositionally biased region" description="Low complexity" evidence="2">
    <location>
        <begin position="196"/>
        <end position="223"/>
    </location>
</feature>
<reference evidence="3 4" key="1">
    <citation type="submission" date="2014-04" db="EMBL/GenBank/DDBJ databases">
        <authorList>
            <consortium name="DOE Joint Genome Institute"/>
            <person name="Kuo A."/>
            <person name="Girlanda M."/>
            <person name="Perotto S."/>
            <person name="Kohler A."/>
            <person name="Nagy L.G."/>
            <person name="Floudas D."/>
            <person name="Copeland A."/>
            <person name="Barry K.W."/>
            <person name="Cichocki N."/>
            <person name="Veneault-Fourrey C."/>
            <person name="LaButti K."/>
            <person name="Lindquist E.A."/>
            <person name="Lipzen A."/>
            <person name="Lundell T."/>
            <person name="Morin E."/>
            <person name="Murat C."/>
            <person name="Sun H."/>
            <person name="Tunlid A."/>
            <person name="Henrissat B."/>
            <person name="Grigoriev I.V."/>
            <person name="Hibbett D.S."/>
            <person name="Martin F."/>
            <person name="Nordberg H.P."/>
            <person name="Cantor M.N."/>
            <person name="Hua S.X."/>
        </authorList>
    </citation>
    <scope>NUCLEOTIDE SEQUENCE [LARGE SCALE GENOMIC DNA]</scope>
    <source>
        <strain evidence="3 4">MUT 4182</strain>
    </source>
</reference>
<dbReference type="Proteomes" id="UP000054248">
    <property type="component" value="Unassembled WGS sequence"/>
</dbReference>
<gene>
    <name evidence="3" type="ORF">M407DRAFT_19694</name>
</gene>
<feature type="repeat" description="TPR" evidence="1">
    <location>
        <begin position="370"/>
        <end position="403"/>
    </location>
</feature>
<dbReference type="InterPro" id="IPR011990">
    <property type="entry name" value="TPR-like_helical_dom_sf"/>
</dbReference>
<dbReference type="HOGENOM" id="CLU_596100_0_0_1"/>
<name>A0A0C3QT78_9AGAM</name>
<evidence type="ECO:0000256" key="2">
    <source>
        <dbReference type="SAM" id="MobiDB-lite"/>
    </source>
</evidence>
<organism evidence="3 4">
    <name type="scientific">Tulasnella calospora MUT 4182</name>
    <dbReference type="NCBI Taxonomy" id="1051891"/>
    <lineage>
        <taxon>Eukaryota</taxon>
        <taxon>Fungi</taxon>
        <taxon>Dikarya</taxon>
        <taxon>Basidiomycota</taxon>
        <taxon>Agaricomycotina</taxon>
        <taxon>Agaricomycetes</taxon>
        <taxon>Cantharellales</taxon>
        <taxon>Tulasnellaceae</taxon>
        <taxon>Tulasnella</taxon>
    </lineage>
</organism>
<dbReference type="AlphaFoldDB" id="A0A0C3QT78"/>